<dbReference type="NCBIfam" id="TIGR01777">
    <property type="entry name" value="yfcH"/>
    <property type="match status" value="1"/>
</dbReference>
<feature type="domain" description="NAD-dependent epimerase/dehydratase" evidence="2">
    <location>
        <begin position="11"/>
        <end position="218"/>
    </location>
</feature>
<protein>
    <submittedName>
        <fullName evidence="4">TIGR01777 family protein</fullName>
    </submittedName>
</protein>
<evidence type="ECO:0000259" key="3">
    <source>
        <dbReference type="Pfam" id="PF08338"/>
    </source>
</evidence>
<organism evidence="4 5">
    <name type="scientific">Puniceicoccus vermicola</name>
    <dbReference type="NCBI Taxonomy" id="388746"/>
    <lineage>
        <taxon>Bacteria</taxon>
        <taxon>Pseudomonadati</taxon>
        <taxon>Verrucomicrobiota</taxon>
        <taxon>Opitutia</taxon>
        <taxon>Puniceicoccales</taxon>
        <taxon>Puniceicoccaceae</taxon>
        <taxon>Puniceicoccus</taxon>
    </lineage>
</organism>
<gene>
    <name evidence="4" type="ORF">H5P30_21115</name>
</gene>
<evidence type="ECO:0000256" key="1">
    <source>
        <dbReference type="ARBA" id="ARBA00009353"/>
    </source>
</evidence>
<dbReference type="InterPro" id="IPR010099">
    <property type="entry name" value="SDR39U1"/>
</dbReference>
<dbReference type="PANTHER" id="PTHR11092">
    <property type="entry name" value="SUGAR NUCLEOTIDE EPIMERASE RELATED"/>
    <property type="match status" value="1"/>
</dbReference>
<dbReference type="RefSeq" id="WP_185694903.1">
    <property type="nucleotide sequence ID" value="NZ_JACHVA010000141.1"/>
</dbReference>
<dbReference type="Proteomes" id="UP000525652">
    <property type="component" value="Unassembled WGS sequence"/>
</dbReference>
<evidence type="ECO:0000313" key="4">
    <source>
        <dbReference type="EMBL" id="MBC2604289.1"/>
    </source>
</evidence>
<accession>A0A7X1B287</accession>
<dbReference type="Gene3D" id="3.40.50.720">
    <property type="entry name" value="NAD(P)-binding Rossmann-like Domain"/>
    <property type="match status" value="1"/>
</dbReference>
<dbReference type="Pfam" id="PF01370">
    <property type="entry name" value="Epimerase"/>
    <property type="match status" value="1"/>
</dbReference>
<dbReference type="Pfam" id="PF08338">
    <property type="entry name" value="DUF1731"/>
    <property type="match status" value="1"/>
</dbReference>
<dbReference type="InterPro" id="IPR013549">
    <property type="entry name" value="DUF1731"/>
</dbReference>
<evidence type="ECO:0000259" key="2">
    <source>
        <dbReference type="Pfam" id="PF01370"/>
    </source>
</evidence>
<evidence type="ECO:0000313" key="5">
    <source>
        <dbReference type="Proteomes" id="UP000525652"/>
    </source>
</evidence>
<comment type="caution">
    <text evidence="4">The sequence shown here is derived from an EMBL/GenBank/DDBJ whole genome shotgun (WGS) entry which is preliminary data.</text>
</comment>
<dbReference type="InterPro" id="IPR001509">
    <property type="entry name" value="Epimerase_deHydtase"/>
</dbReference>
<reference evidence="4 5" key="1">
    <citation type="submission" date="2020-07" db="EMBL/GenBank/DDBJ databases">
        <authorList>
            <person name="Feng X."/>
        </authorList>
    </citation>
    <scope>NUCLEOTIDE SEQUENCE [LARGE SCALE GENOMIC DNA]</scope>
    <source>
        <strain evidence="4 5">JCM14086</strain>
    </source>
</reference>
<name>A0A7X1B287_9BACT</name>
<dbReference type="CDD" id="cd05242">
    <property type="entry name" value="SDR_a8"/>
    <property type="match status" value="1"/>
</dbReference>
<keyword evidence="5" id="KW-1185">Reference proteome</keyword>
<dbReference type="AlphaFoldDB" id="A0A7X1B287"/>
<dbReference type="InterPro" id="IPR036291">
    <property type="entry name" value="NAD(P)-bd_dom_sf"/>
</dbReference>
<sequence length="303" mass="32905">MTEEENQSWKIAITGGTGMIGSAVRKSLEKAGHEVRVISRSGDEGTILWQPDEGKIDEDALTGTDAVIHLAGEPIAQRWTGEVRERIYSSRVRSTRLLVRALRDLPTPPKVFLSASGINFYPPTPMGAQLDESAGEGTDFLSRVCHHWEGEARKAEEFIPRVCRLRTAVVLSPEGGALAKLLPIFKSGVGGRIGSGEQPFPWISLEDYTRICLHLIFQSSYSGAVNLVAPDAVTNEEFVKTLADALDRPAVLPVPKVMVRMAFGEMGISTLYEGVDAAPAVLQADSFEFRHPKLGPALAEILG</sequence>
<dbReference type="EMBL" id="JACHVA010000141">
    <property type="protein sequence ID" value="MBC2604289.1"/>
    <property type="molecule type" value="Genomic_DNA"/>
</dbReference>
<comment type="similarity">
    <text evidence="1">Belongs to the NAD(P)-dependent epimerase/dehydratase family. SDR39U1 subfamily.</text>
</comment>
<dbReference type="PANTHER" id="PTHR11092:SF0">
    <property type="entry name" value="EPIMERASE FAMILY PROTEIN SDR39U1"/>
    <property type="match status" value="1"/>
</dbReference>
<proteinExistence type="inferred from homology"/>
<dbReference type="SUPFAM" id="SSF51735">
    <property type="entry name" value="NAD(P)-binding Rossmann-fold domains"/>
    <property type="match status" value="1"/>
</dbReference>
<feature type="domain" description="DUF1731" evidence="3">
    <location>
        <begin position="254"/>
        <end position="301"/>
    </location>
</feature>